<comment type="caution">
    <text evidence="1">The sequence shown here is derived from an EMBL/GenBank/DDBJ whole genome shotgun (WGS) entry which is preliminary data.</text>
</comment>
<proteinExistence type="predicted"/>
<evidence type="ECO:0000313" key="1">
    <source>
        <dbReference type="EMBL" id="KLE32139.1"/>
    </source>
</evidence>
<dbReference type="PATRIC" id="fig|502682.8.peg.2469"/>
<dbReference type="EMBL" id="LBHC01000002">
    <property type="protein sequence ID" value="KLE32139.1"/>
    <property type="molecule type" value="Genomic_DNA"/>
</dbReference>
<dbReference type="STRING" id="502682.BMF35_a1417"/>
<dbReference type="AlphaFoldDB" id="A0A0G9MNH7"/>
<name>A0A0G9MNH7_9SPHN</name>
<reference evidence="1 2" key="1">
    <citation type="submission" date="2015-04" db="EMBL/GenBank/DDBJ databases">
        <title>The draft genome sequence of Erythrobacr gangjinensis K7-2.</title>
        <authorList>
            <person name="Zhuang L."/>
            <person name="Liu Y."/>
            <person name="Shao Z."/>
        </authorList>
    </citation>
    <scope>NUCLEOTIDE SEQUENCE [LARGE SCALE GENOMIC DNA]</scope>
    <source>
        <strain evidence="1 2">K7-2</strain>
    </source>
</reference>
<dbReference type="KEGG" id="egn:BMF35_a1417"/>
<dbReference type="Proteomes" id="UP000053070">
    <property type="component" value="Unassembled WGS sequence"/>
</dbReference>
<evidence type="ECO:0000313" key="2">
    <source>
        <dbReference type="Proteomes" id="UP000053070"/>
    </source>
</evidence>
<sequence length="73" mass="7766">MLNIISILIGLLSLIIVIPAQIPFLGWANWIALPFVVAGVVIGQLSRSNSGRNFCLIVLLIAVVRLMLGGGLL</sequence>
<keyword evidence="2" id="KW-1185">Reference proteome</keyword>
<dbReference type="OrthoDB" id="7391824at2"/>
<accession>A0A0G9MNH7</accession>
<gene>
    <name evidence="1" type="ORF">AAW01_12110</name>
</gene>
<dbReference type="RefSeq" id="WP_047007486.1">
    <property type="nucleotide sequence ID" value="NZ_CP018097.1"/>
</dbReference>
<protein>
    <submittedName>
        <fullName evidence="1">Membrane protein</fullName>
    </submittedName>
</protein>
<organism evidence="1 2">
    <name type="scientific">Aurantiacibacter gangjinensis</name>
    <dbReference type="NCBI Taxonomy" id="502682"/>
    <lineage>
        <taxon>Bacteria</taxon>
        <taxon>Pseudomonadati</taxon>
        <taxon>Pseudomonadota</taxon>
        <taxon>Alphaproteobacteria</taxon>
        <taxon>Sphingomonadales</taxon>
        <taxon>Erythrobacteraceae</taxon>
        <taxon>Aurantiacibacter</taxon>
    </lineage>
</organism>